<dbReference type="GO" id="GO:0006935">
    <property type="term" value="P:chemotaxis"/>
    <property type="evidence" value="ECO:0007669"/>
    <property type="project" value="UniProtKB-UniRule"/>
</dbReference>
<dbReference type="AlphaFoldDB" id="A0A7X2IUH6"/>
<feature type="active site" evidence="4">
    <location>
        <position position="31"/>
    </location>
</feature>
<dbReference type="GO" id="GO:0000156">
    <property type="term" value="F:phosphorelay response regulator activity"/>
    <property type="evidence" value="ECO:0007669"/>
    <property type="project" value="InterPro"/>
</dbReference>
<feature type="active site" evidence="4">
    <location>
        <position position="58"/>
    </location>
</feature>
<dbReference type="Proteomes" id="UP000446768">
    <property type="component" value="Unassembled WGS sequence"/>
</dbReference>
<evidence type="ECO:0000256" key="3">
    <source>
        <dbReference type="ARBA" id="ARBA00048267"/>
    </source>
</evidence>
<proteinExistence type="predicted"/>
<gene>
    <name evidence="6" type="ORF">GJ700_31645</name>
</gene>
<protein>
    <recommendedName>
        <fullName evidence="2">protein-glutamate methylesterase</fullName>
        <ecNumber evidence="2">3.1.1.61</ecNumber>
    </recommendedName>
</protein>
<accession>A0A7X2IUH6</accession>
<dbReference type="CDD" id="cd16433">
    <property type="entry name" value="CheB"/>
    <property type="match status" value="1"/>
</dbReference>
<dbReference type="PANTHER" id="PTHR42872:SF6">
    <property type="entry name" value="PROTEIN-GLUTAMATE METHYLESTERASE_PROTEIN-GLUTAMINE GLUTAMINASE"/>
    <property type="match status" value="1"/>
</dbReference>
<reference evidence="6 7" key="1">
    <citation type="submission" date="2019-11" db="EMBL/GenBank/DDBJ databases">
        <title>Novel species isolated from a subtropical stream in China.</title>
        <authorList>
            <person name="Lu H."/>
        </authorList>
    </citation>
    <scope>NUCLEOTIDE SEQUENCE [LARGE SCALE GENOMIC DNA]</scope>
    <source>
        <strain evidence="6 7">FT92W</strain>
    </source>
</reference>
<keyword evidence="7" id="KW-1185">Reference proteome</keyword>
<dbReference type="GO" id="GO:0005737">
    <property type="term" value="C:cytoplasm"/>
    <property type="evidence" value="ECO:0007669"/>
    <property type="project" value="InterPro"/>
</dbReference>
<comment type="catalytic activity">
    <reaction evidence="3">
        <text>[protein]-L-glutamate 5-O-methyl ester + H2O = L-glutamyl-[protein] + methanol + H(+)</text>
        <dbReference type="Rhea" id="RHEA:23236"/>
        <dbReference type="Rhea" id="RHEA-COMP:10208"/>
        <dbReference type="Rhea" id="RHEA-COMP:10311"/>
        <dbReference type="ChEBI" id="CHEBI:15377"/>
        <dbReference type="ChEBI" id="CHEBI:15378"/>
        <dbReference type="ChEBI" id="CHEBI:17790"/>
        <dbReference type="ChEBI" id="CHEBI:29973"/>
        <dbReference type="ChEBI" id="CHEBI:82795"/>
        <dbReference type="EC" id="3.1.1.61"/>
    </reaction>
</comment>
<dbReference type="PROSITE" id="PS50122">
    <property type="entry name" value="CHEB"/>
    <property type="match status" value="1"/>
</dbReference>
<dbReference type="SUPFAM" id="SSF52738">
    <property type="entry name" value="Methylesterase CheB, C-terminal domain"/>
    <property type="match status" value="1"/>
</dbReference>
<dbReference type="InterPro" id="IPR035909">
    <property type="entry name" value="CheB_C"/>
</dbReference>
<evidence type="ECO:0000313" key="6">
    <source>
        <dbReference type="EMBL" id="MRV76273.1"/>
    </source>
</evidence>
<name>A0A7X2IUH6_9BURK</name>
<dbReference type="EC" id="3.1.1.61" evidence="2"/>
<dbReference type="RefSeq" id="WP_154381631.1">
    <property type="nucleotide sequence ID" value="NZ_WKJJ01000030.1"/>
</dbReference>
<keyword evidence="1 4" id="KW-0378">Hydrolase</keyword>
<dbReference type="InterPro" id="IPR000673">
    <property type="entry name" value="Sig_transdc_resp-reg_Me-estase"/>
</dbReference>
<evidence type="ECO:0000256" key="1">
    <source>
        <dbReference type="ARBA" id="ARBA00022801"/>
    </source>
</evidence>
<dbReference type="PANTHER" id="PTHR42872">
    <property type="entry name" value="PROTEIN-GLUTAMATE METHYLESTERASE/PROTEIN-GLUTAMINE GLUTAMINASE"/>
    <property type="match status" value="1"/>
</dbReference>
<dbReference type="Pfam" id="PF01339">
    <property type="entry name" value="CheB_methylest"/>
    <property type="match status" value="1"/>
</dbReference>
<dbReference type="EMBL" id="WKJJ01000030">
    <property type="protein sequence ID" value="MRV76273.1"/>
    <property type="molecule type" value="Genomic_DNA"/>
</dbReference>
<evidence type="ECO:0000313" key="7">
    <source>
        <dbReference type="Proteomes" id="UP000446768"/>
    </source>
</evidence>
<keyword evidence="4" id="KW-0145">Chemotaxis</keyword>
<evidence type="ECO:0000256" key="2">
    <source>
        <dbReference type="ARBA" id="ARBA00039140"/>
    </source>
</evidence>
<sequence>MSTPAPLTELEAYLAALLQGRHFEAAVIGASAGGVAALLEILPGLPREVPVPVVVVVHMLRGRSSQLAELFASRLAIPVREAGDKEDVAPGAVYFAPADYHLSVENDATFSLSNEPLHIFSRPAIDFAMQSAADAYGPNLVGILLTGASHDGAAGLAAIGAAGGLTVVQDPHEAQSPLMPEAAIRLRQPDLVLPLRDIRTLLARLERGNS</sequence>
<dbReference type="Gene3D" id="3.40.50.180">
    <property type="entry name" value="Methylesterase CheB, C-terminal domain"/>
    <property type="match status" value="1"/>
</dbReference>
<comment type="caution">
    <text evidence="6">The sequence shown here is derived from an EMBL/GenBank/DDBJ whole genome shotgun (WGS) entry which is preliminary data.</text>
</comment>
<evidence type="ECO:0000256" key="4">
    <source>
        <dbReference type="PROSITE-ProRule" id="PRU00050"/>
    </source>
</evidence>
<feature type="active site" evidence="4">
    <location>
        <position position="151"/>
    </location>
</feature>
<organism evidence="6 7">
    <name type="scientific">Pseudoduganella rivuli</name>
    <dbReference type="NCBI Taxonomy" id="2666085"/>
    <lineage>
        <taxon>Bacteria</taxon>
        <taxon>Pseudomonadati</taxon>
        <taxon>Pseudomonadota</taxon>
        <taxon>Betaproteobacteria</taxon>
        <taxon>Burkholderiales</taxon>
        <taxon>Oxalobacteraceae</taxon>
        <taxon>Telluria group</taxon>
        <taxon>Pseudoduganella</taxon>
    </lineage>
</organism>
<dbReference type="GO" id="GO:0008984">
    <property type="term" value="F:protein-glutamate methylesterase activity"/>
    <property type="evidence" value="ECO:0007669"/>
    <property type="project" value="UniProtKB-EC"/>
</dbReference>
<feature type="domain" description="CheB-type methylesterase" evidence="5">
    <location>
        <begin position="19"/>
        <end position="198"/>
    </location>
</feature>
<evidence type="ECO:0000259" key="5">
    <source>
        <dbReference type="PROSITE" id="PS50122"/>
    </source>
</evidence>